<dbReference type="SUPFAM" id="SSF111331">
    <property type="entry name" value="NAD kinase/diacylglycerol kinase-like"/>
    <property type="match status" value="1"/>
</dbReference>
<dbReference type="PROSITE" id="PS50146">
    <property type="entry name" value="DAGK"/>
    <property type="match status" value="1"/>
</dbReference>
<keyword evidence="11" id="KW-1208">Phospholipid metabolism</keyword>
<keyword evidence="8" id="KW-0460">Magnesium</keyword>
<keyword evidence="10" id="KW-0594">Phospholipid biosynthesis</keyword>
<evidence type="ECO:0000256" key="1">
    <source>
        <dbReference type="ARBA" id="ARBA00001946"/>
    </source>
</evidence>
<evidence type="ECO:0000256" key="2">
    <source>
        <dbReference type="ARBA" id="ARBA00022516"/>
    </source>
</evidence>
<keyword evidence="7" id="KW-0067">ATP-binding</keyword>
<feature type="domain" description="DAGKc" evidence="12">
    <location>
        <begin position="1"/>
        <end position="130"/>
    </location>
</feature>
<comment type="caution">
    <text evidence="13">The sequence shown here is derived from an EMBL/GenBank/DDBJ whole genome shotgun (WGS) entry which is preliminary data.</text>
</comment>
<dbReference type="InterPro" id="IPR045540">
    <property type="entry name" value="YegS/DAGK_C"/>
</dbReference>
<dbReference type="AlphaFoldDB" id="A0A1J5QFG7"/>
<evidence type="ECO:0000256" key="3">
    <source>
        <dbReference type="ARBA" id="ARBA00022679"/>
    </source>
</evidence>
<gene>
    <name evidence="13" type="primary">dagK_6</name>
    <name evidence="13" type="ORF">GALL_395540</name>
</gene>
<dbReference type="SMART" id="SM00046">
    <property type="entry name" value="DAGKc"/>
    <property type="match status" value="1"/>
</dbReference>
<keyword evidence="2" id="KW-0444">Lipid biosynthesis</keyword>
<dbReference type="Gene3D" id="3.40.50.10330">
    <property type="entry name" value="Probable inorganic polyphosphate/atp-NAD kinase, domain 1"/>
    <property type="match status" value="1"/>
</dbReference>
<dbReference type="NCBIfam" id="TIGR00147">
    <property type="entry name" value="YegS/Rv2252/BmrU family lipid kinase"/>
    <property type="match status" value="1"/>
</dbReference>
<evidence type="ECO:0000256" key="9">
    <source>
        <dbReference type="ARBA" id="ARBA00023098"/>
    </source>
</evidence>
<keyword evidence="3 13" id="KW-0808">Transferase</keyword>
<dbReference type="GO" id="GO:0046872">
    <property type="term" value="F:metal ion binding"/>
    <property type="evidence" value="ECO:0007669"/>
    <property type="project" value="UniProtKB-KW"/>
</dbReference>
<dbReference type="PANTHER" id="PTHR12358:SF106">
    <property type="entry name" value="LIPID KINASE YEGS"/>
    <property type="match status" value="1"/>
</dbReference>
<dbReference type="GO" id="GO:0004143">
    <property type="term" value="F:ATP-dependent diacylglycerol kinase activity"/>
    <property type="evidence" value="ECO:0007669"/>
    <property type="project" value="UniProtKB-EC"/>
</dbReference>
<reference evidence="13" key="1">
    <citation type="submission" date="2016-10" db="EMBL/GenBank/DDBJ databases">
        <title>Sequence of Gallionella enrichment culture.</title>
        <authorList>
            <person name="Poehlein A."/>
            <person name="Muehling M."/>
            <person name="Daniel R."/>
        </authorList>
    </citation>
    <scope>NUCLEOTIDE SEQUENCE</scope>
</reference>
<dbReference type="PANTHER" id="PTHR12358">
    <property type="entry name" value="SPHINGOSINE KINASE"/>
    <property type="match status" value="1"/>
</dbReference>
<keyword evidence="9" id="KW-0443">Lipid metabolism</keyword>
<evidence type="ECO:0000256" key="5">
    <source>
        <dbReference type="ARBA" id="ARBA00022741"/>
    </source>
</evidence>
<keyword evidence="4" id="KW-0479">Metal-binding</keyword>
<evidence type="ECO:0000256" key="7">
    <source>
        <dbReference type="ARBA" id="ARBA00022840"/>
    </source>
</evidence>
<evidence type="ECO:0000256" key="11">
    <source>
        <dbReference type="ARBA" id="ARBA00023264"/>
    </source>
</evidence>
<evidence type="ECO:0000256" key="8">
    <source>
        <dbReference type="ARBA" id="ARBA00022842"/>
    </source>
</evidence>
<dbReference type="EMBL" id="MLJW01001345">
    <property type="protein sequence ID" value="OIQ78740.1"/>
    <property type="molecule type" value="Genomic_DNA"/>
</dbReference>
<dbReference type="Gene3D" id="2.60.200.40">
    <property type="match status" value="1"/>
</dbReference>
<dbReference type="GO" id="GO:0005524">
    <property type="term" value="F:ATP binding"/>
    <property type="evidence" value="ECO:0007669"/>
    <property type="project" value="UniProtKB-KW"/>
</dbReference>
<dbReference type="InterPro" id="IPR017438">
    <property type="entry name" value="ATP-NAD_kinase_N"/>
</dbReference>
<name>A0A1J5QFG7_9ZZZZ</name>
<dbReference type="Pfam" id="PF00781">
    <property type="entry name" value="DAGK_cat"/>
    <property type="match status" value="1"/>
</dbReference>
<keyword evidence="5" id="KW-0547">Nucleotide-binding</keyword>
<dbReference type="GO" id="GO:0005886">
    <property type="term" value="C:plasma membrane"/>
    <property type="evidence" value="ECO:0007669"/>
    <property type="project" value="TreeGrafter"/>
</dbReference>
<dbReference type="GO" id="GO:0008654">
    <property type="term" value="P:phospholipid biosynthetic process"/>
    <property type="evidence" value="ECO:0007669"/>
    <property type="project" value="UniProtKB-KW"/>
</dbReference>
<evidence type="ECO:0000259" key="12">
    <source>
        <dbReference type="PROSITE" id="PS50146"/>
    </source>
</evidence>
<keyword evidence="6 13" id="KW-0418">Kinase</keyword>
<organism evidence="13">
    <name type="scientific">mine drainage metagenome</name>
    <dbReference type="NCBI Taxonomy" id="410659"/>
    <lineage>
        <taxon>unclassified sequences</taxon>
        <taxon>metagenomes</taxon>
        <taxon>ecological metagenomes</taxon>
    </lineage>
</organism>
<sequence>MSEISVVINPISGGGRGGRIGAEVVEQLRQTGRLGTVISANSADETLDATRRVVADGSGGVIAVGGDGLVHLVIQALAQSGIGLGVVPAGTGNDFARALGMPLDSPAQIVDRVLSTDPQSIDLGLANQRFFGAILSTGFDSMVNERANKMRWPRGPMRYNVAIARELPVFKPRQYRFSIDGETFNTEAMLVAVANAASYGGGMKICPQAQIHDGWLDVLILKPLSKLEFLRVFPKVYAGTHVTHPAVVIRRARSVEIEADAIAYADGERQGALPTRVTIAESALLAWSSLRDPLTT</sequence>
<evidence type="ECO:0000256" key="10">
    <source>
        <dbReference type="ARBA" id="ARBA00023209"/>
    </source>
</evidence>
<evidence type="ECO:0000256" key="4">
    <source>
        <dbReference type="ARBA" id="ARBA00022723"/>
    </source>
</evidence>
<comment type="cofactor">
    <cofactor evidence="1">
        <name>Mg(2+)</name>
        <dbReference type="ChEBI" id="CHEBI:18420"/>
    </cofactor>
</comment>
<protein>
    <submittedName>
        <fullName evidence="13">Diacylglycerol kinase</fullName>
        <ecNumber evidence="13">2.7.1.107</ecNumber>
    </submittedName>
</protein>
<dbReference type="InterPro" id="IPR050187">
    <property type="entry name" value="Lipid_Phosphate_FormReg"/>
</dbReference>
<evidence type="ECO:0000313" key="13">
    <source>
        <dbReference type="EMBL" id="OIQ78740.1"/>
    </source>
</evidence>
<dbReference type="InterPro" id="IPR001206">
    <property type="entry name" value="Diacylglycerol_kinase_cat_dom"/>
</dbReference>
<dbReference type="InterPro" id="IPR016064">
    <property type="entry name" value="NAD/diacylglycerol_kinase_sf"/>
</dbReference>
<dbReference type="EC" id="2.7.1.107" evidence="13"/>
<dbReference type="Pfam" id="PF19279">
    <property type="entry name" value="YegS_C"/>
    <property type="match status" value="1"/>
</dbReference>
<dbReference type="InterPro" id="IPR005218">
    <property type="entry name" value="Diacylglycerol/lipid_kinase"/>
</dbReference>
<proteinExistence type="predicted"/>
<evidence type="ECO:0000256" key="6">
    <source>
        <dbReference type="ARBA" id="ARBA00022777"/>
    </source>
</evidence>
<accession>A0A1J5QFG7</accession>